<dbReference type="SUPFAM" id="SSF81324">
    <property type="entry name" value="Voltage-gated potassium channels"/>
    <property type="match status" value="1"/>
</dbReference>
<reference evidence="8" key="1">
    <citation type="journal article" date="2019" name="Int. J. Syst. Evol. Microbiol.">
        <title>The Global Catalogue of Microorganisms (GCM) 10K type strain sequencing project: providing services to taxonomists for standard genome sequencing and annotation.</title>
        <authorList>
            <consortium name="The Broad Institute Genomics Platform"/>
            <consortium name="The Broad Institute Genome Sequencing Center for Infectious Disease"/>
            <person name="Wu L."/>
            <person name="Ma J."/>
        </authorList>
    </citation>
    <scope>NUCLEOTIDE SEQUENCE [LARGE SCALE GENOMIC DNA]</scope>
    <source>
        <strain evidence="8">JCM 18424</strain>
    </source>
</reference>
<feature type="domain" description="Potassium channel" evidence="6">
    <location>
        <begin position="150"/>
        <end position="221"/>
    </location>
</feature>
<gene>
    <name evidence="7" type="ORF">GCM10023338_06610</name>
</gene>
<evidence type="ECO:0000259" key="6">
    <source>
        <dbReference type="Pfam" id="PF07885"/>
    </source>
</evidence>
<comment type="caution">
    <text evidence="7">The sequence shown here is derived from an EMBL/GenBank/DDBJ whole genome shotgun (WGS) entry which is preliminary data.</text>
</comment>
<evidence type="ECO:0000256" key="4">
    <source>
        <dbReference type="ARBA" id="ARBA00023136"/>
    </source>
</evidence>
<keyword evidence="3 5" id="KW-1133">Transmembrane helix</keyword>
<evidence type="ECO:0000256" key="3">
    <source>
        <dbReference type="ARBA" id="ARBA00022989"/>
    </source>
</evidence>
<dbReference type="EMBL" id="BAABKE010000002">
    <property type="protein sequence ID" value="GAA5096357.1"/>
    <property type="molecule type" value="Genomic_DNA"/>
</dbReference>
<feature type="transmembrane region" description="Helical" evidence="5">
    <location>
        <begin position="199"/>
        <end position="220"/>
    </location>
</feature>
<sequence>MSFQLNPNFKKSLLKFIYASTIVASLVLVMDITLFDIPNINQNPLIRQNQLQFWICIYFLFDFFLLFLLSDHKYSYLKRYGILILISIPYINIFEYYNINISHQSFYLLKFLPILRGTIGLFLLAKLLINNKITGLFVSYIALFFSIAYLQTLIFFIFENGINPDVKTYGDVLWWASMTATTLGSNIIPITTAGKISTVILAITGITIFPIFTVYITSLVQNLNHQRNISE</sequence>
<feature type="transmembrane region" description="Helical" evidence="5">
    <location>
        <begin position="137"/>
        <end position="158"/>
    </location>
</feature>
<dbReference type="GO" id="GO:0034220">
    <property type="term" value="P:monoatomic ion transmembrane transport"/>
    <property type="evidence" value="ECO:0007669"/>
    <property type="project" value="UniProtKB-KW"/>
</dbReference>
<dbReference type="InterPro" id="IPR013099">
    <property type="entry name" value="K_chnl_dom"/>
</dbReference>
<proteinExistence type="predicted"/>
<evidence type="ECO:0000256" key="1">
    <source>
        <dbReference type="ARBA" id="ARBA00004141"/>
    </source>
</evidence>
<comment type="subcellular location">
    <subcellularLocation>
        <location evidence="1">Membrane</location>
        <topology evidence="1">Multi-pass membrane protein</topology>
    </subcellularLocation>
</comment>
<evidence type="ECO:0000256" key="2">
    <source>
        <dbReference type="ARBA" id="ARBA00022692"/>
    </source>
</evidence>
<keyword evidence="7" id="KW-0813">Transport</keyword>
<keyword evidence="7" id="KW-0406">Ion transport</keyword>
<protein>
    <submittedName>
        <fullName evidence="7">Potassium channel family protein</fullName>
    </submittedName>
</protein>
<feature type="transmembrane region" description="Helical" evidence="5">
    <location>
        <begin position="51"/>
        <end position="69"/>
    </location>
</feature>
<evidence type="ECO:0000313" key="8">
    <source>
        <dbReference type="Proteomes" id="UP001500631"/>
    </source>
</evidence>
<keyword evidence="7" id="KW-0407">Ion channel</keyword>
<accession>A0ABP9MGP3</accession>
<dbReference type="RefSeq" id="WP_077924765.1">
    <property type="nucleotide sequence ID" value="NZ_BAABKE010000002.1"/>
</dbReference>
<dbReference type="Pfam" id="PF07885">
    <property type="entry name" value="Ion_trans_2"/>
    <property type="match status" value="1"/>
</dbReference>
<organism evidence="7 8">
    <name type="scientific">Wohlfahrtiimonas larvae</name>
    <dbReference type="NCBI Taxonomy" id="1157986"/>
    <lineage>
        <taxon>Bacteria</taxon>
        <taxon>Pseudomonadati</taxon>
        <taxon>Pseudomonadota</taxon>
        <taxon>Gammaproteobacteria</taxon>
        <taxon>Cardiobacteriales</taxon>
        <taxon>Ignatzschineriaceae</taxon>
        <taxon>Wohlfahrtiimonas</taxon>
    </lineage>
</organism>
<dbReference type="InterPro" id="IPR027359">
    <property type="entry name" value="Volt_channel_dom_sf"/>
</dbReference>
<evidence type="ECO:0000256" key="5">
    <source>
        <dbReference type="SAM" id="Phobius"/>
    </source>
</evidence>
<dbReference type="Gene3D" id="1.10.287.70">
    <property type="match status" value="1"/>
</dbReference>
<keyword evidence="2 5" id="KW-0812">Transmembrane</keyword>
<dbReference type="Proteomes" id="UP001500631">
    <property type="component" value="Unassembled WGS sequence"/>
</dbReference>
<keyword evidence="8" id="KW-1185">Reference proteome</keyword>
<feature type="transmembrane region" description="Helical" evidence="5">
    <location>
        <begin position="105"/>
        <end position="125"/>
    </location>
</feature>
<feature type="transmembrane region" description="Helical" evidence="5">
    <location>
        <begin position="81"/>
        <end position="99"/>
    </location>
</feature>
<evidence type="ECO:0000313" key="7">
    <source>
        <dbReference type="EMBL" id="GAA5096357.1"/>
    </source>
</evidence>
<feature type="transmembrane region" description="Helical" evidence="5">
    <location>
        <begin position="12"/>
        <end position="35"/>
    </location>
</feature>
<feature type="transmembrane region" description="Helical" evidence="5">
    <location>
        <begin position="173"/>
        <end position="192"/>
    </location>
</feature>
<dbReference type="Gene3D" id="1.20.120.350">
    <property type="entry name" value="Voltage-gated potassium channels. Chain C"/>
    <property type="match status" value="1"/>
</dbReference>
<name>A0ABP9MGP3_9GAMM</name>
<keyword evidence="4 5" id="KW-0472">Membrane</keyword>